<gene>
    <name evidence="4" type="ORF">MNB_SUP05-5-605</name>
</gene>
<keyword evidence="1" id="KW-0175">Coiled coil</keyword>
<sequence length="1073" mass="124639">MYAGGEKSNGTPKDIVQPAQQKVKSSVKKLNIVSKKTITNSNKSKKESLAKLDALLENSKKNKLKFDTLIKKNKLLQERIKSISESKKELGTKYDQILDLYNSTKRTLQNKRNNYSTVNDKFLEVKQQLEDTISENNKLKKEIDNLLSSDVDIWKVIENKTKILEKFKKDVISKTNKNVLLLRNSLEKAQLKIQVKKRELELAKGKILEKYADKNRILSKLVDDKLYSFTTQLDALRAKIERLKEKSSLATFDAQVKLKSLLKKYQQRLSVNESLRKVDITRVEKEISELEEQYKLKLNDKSAIVEPLEKELEKLKVDYKKNLIKAEKDFKNKTVSIKQKINQLKLSHKEKLKNMENSFFNSVNDSKVKLNSLKIKIDKAEEFMALVNRTADQRLAVLKQGREIEKNDFFAKQKNLKNRIAEADEATKEIKENTEDRKAILEIRKANIKEDMKLLSKTEALARKSEIAVIDNQIKALEETFKSVYNANNNIKLVFSKSLKSQEEANKLAEKRYIEKSKQIDNKRKSIVKGESQRISKLKKNYQQLSQKVDEIQSNYDKDVETENFNYKGNLKKLENNLLALKVDFDKTIFDNKEKYKETLSRLKKTIEKNKINRSKLLRQLKTKKTILVLKKAKINRSFDLLKRRIESVFESDKRAINASMLATNQKLDKEISILRDKERDIMELKDNNESLYQRKIEQYKYSKENSLEKIKFVENDLDELSKKISKETKEQILSLEESKNRAVSKFEVSLANLEKAQKAFEVFVRAQKRLKTDRNNTSEMIASIMENFQTLTGEKISKPSFIKSIKRSANQQRNLKPKTKISLLENLVKKLPYSPKYVDIKGGCFIADILTKTEKNVKKCVGDFQISNHEVTNKEYKKYQSNHDSGEFKNNSLNNPFQPVVNVSWLDAIEYAKWLSKNDNNYNYRLPTDLEWEYAARGGVVSGKTFYDKESDACFYANVSDETAKKYNPTWDTHQCLDEHYVSSNVGNYKENGYGLFDMLGNVWEWTCPIYEKLITGELSCVGVNAPKDDLKVSRGGSWFSSPKSVRFGFKYGNYADFRGKHIGLRLVRTKK</sequence>
<evidence type="ECO:0000256" key="2">
    <source>
        <dbReference type="SAM" id="MobiDB-lite"/>
    </source>
</evidence>
<name>A0A1W1CKC1_9ZZZZ</name>
<proteinExistence type="predicted"/>
<accession>A0A1W1CKC1</accession>
<feature type="region of interest" description="Disordered" evidence="2">
    <location>
        <begin position="1"/>
        <end position="22"/>
    </location>
</feature>
<feature type="coiled-coil region" evidence="1">
    <location>
        <begin position="668"/>
        <end position="731"/>
    </location>
</feature>
<dbReference type="Pfam" id="PF03781">
    <property type="entry name" value="FGE-sulfatase"/>
    <property type="match status" value="1"/>
</dbReference>
<feature type="coiled-coil region" evidence="1">
    <location>
        <begin position="280"/>
        <end position="358"/>
    </location>
</feature>
<dbReference type="InterPro" id="IPR016187">
    <property type="entry name" value="CTDL_fold"/>
</dbReference>
<feature type="coiled-coil region" evidence="1">
    <location>
        <begin position="122"/>
        <end position="149"/>
    </location>
</feature>
<feature type="coiled-coil region" evidence="1">
    <location>
        <begin position="499"/>
        <end position="555"/>
    </location>
</feature>
<dbReference type="PANTHER" id="PTHR23150">
    <property type="entry name" value="SULFATASE MODIFYING FACTOR 1, 2"/>
    <property type="match status" value="1"/>
</dbReference>
<evidence type="ECO:0000313" key="4">
    <source>
        <dbReference type="EMBL" id="SFV66153.1"/>
    </source>
</evidence>
<dbReference type="SUPFAM" id="SSF56436">
    <property type="entry name" value="C-type lectin-like"/>
    <property type="match status" value="1"/>
</dbReference>
<reference evidence="4" key="1">
    <citation type="submission" date="2016-10" db="EMBL/GenBank/DDBJ databases">
        <authorList>
            <person name="de Groot N.N."/>
        </authorList>
    </citation>
    <scope>NUCLEOTIDE SEQUENCE</scope>
</reference>
<feature type="coiled-coil region" evidence="1">
    <location>
        <begin position="413"/>
        <end position="451"/>
    </location>
</feature>
<dbReference type="Gene3D" id="3.90.1580.10">
    <property type="entry name" value="paralog of FGE (formylglycine-generating enzyme)"/>
    <property type="match status" value="1"/>
</dbReference>
<evidence type="ECO:0000259" key="3">
    <source>
        <dbReference type="Pfam" id="PF03781"/>
    </source>
</evidence>
<dbReference type="GO" id="GO:0120147">
    <property type="term" value="F:formylglycine-generating oxidase activity"/>
    <property type="evidence" value="ECO:0007669"/>
    <property type="project" value="TreeGrafter"/>
</dbReference>
<dbReference type="EMBL" id="FPHJ01000049">
    <property type="protein sequence ID" value="SFV66153.1"/>
    <property type="molecule type" value="Genomic_DNA"/>
</dbReference>
<dbReference type="AlphaFoldDB" id="A0A1W1CKC1"/>
<dbReference type="InterPro" id="IPR042095">
    <property type="entry name" value="SUMF_sf"/>
</dbReference>
<organism evidence="4">
    <name type="scientific">hydrothermal vent metagenome</name>
    <dbReference type="NCBI Taxonomy" id="652676"/>
    <lineage>
        <taxon>unclassified sequences</taxon>
        <taxon>metagenomes</taxon>
        <taxon>ecological metagenomes</taxon>
    </lineage>
</organism>
<dbReference type="InterPro" id="IPR051043">
    <property type="entry name" value="Sulfatase_Mod_Factor_Kinase"/>
</dbReference>
<feature type="coiled-coil region" evidence="1">
    <location>
        <begin position="186"/>
        <end position="246"/>
    </location>
</feature>
<evidence type="ECO:0000256" key="1">
    <source>
        <dbReference type="SAM" id="Coils"/>
    </source>
</evidence>
<feature type="coiled-coil region" evidence="1">
    <location>
        <begin position="593"/>
        <end position="620"/>
    </location>
</feature>
<dbReference type="PANTHER" id="PTHR23150:SF19">
    <property type="entry name" value="FORMYLGLYCINE-GENERATING ENZYME"/>
    <property type="match status" value="1"/>
</dbReference>
<dbReference type="InterPro" id="IPR005532">
    <property type="entry name" value="SUMF_dom"/>
</dbReference>
<feature type="domain" description="Sulfatase-modifying factor enzyme-like" evidence="3">
    <location>
        <begin position="837"/>
        <end position="1070"/>
    </location>
</feature>
<protein>
    <recommendedName>
        <fullName evidence="3">Sulfatase-modifying factor enzyme-like domain-containing protein</fullName>
    </recommendedName>
</protein>